<name>A0A381EFR4_CAMUP</name>
<dbReference type="Pfam" id="PF08795">
    <property type="entry name" value="DUF1796"/>
    <property type="match status" value="1"/>
</dbReference>
<dbReference type="RefSeq" id="WP_181892432.1">
    <property type="nucleotide sequence ID" value="NZ_JANKIR010000012.1"/>
</dbReference>
<dbReference type="InterPro" id="IPR014903">
    <property type="entry name" value="DUF1796"/>
</dbReference>
<dbReference type="EMBL" id="UFUZ01000001">
    <property type="protein sequence ID" value="SUX25838.1"/>
    <property type="molecule type" value="Genomic_DNA"/>
</dbReference>
<organism evidence="1 2">
    <name type="scientific">Campylobacter upsaliensis</name>
    <dbReference type="NCBI Taxonomy" id="28080"/>
    <lineage>
        <taxon>Bacteria</taxon>
        <taxon>Pseudomonadati</taxon>
        <taxon>Campylobacterota</taxon>
        <taxon>Epsilonproteobacteria</taxon>
        <taxon>Campylobacterales</taxon>
        <taxon>Campylobacteraceae</taxon>
        <taxon>Campylobacter</taxon>
    </lineage>
</organism>
<accession>A0A381EFR4</accession>
<sequence>MQNQINHFHNFKFPKIKTDFTLSVGSHCRVAHHLRKNHLRNLASPLDWMINDSLKVVFELFQSDFKDFFLSCFIVDEKRKPMEVKDKLNGMISVHHFFSNEELKIQAQRINKQTRKRWIPIKDKILSSKNVVFVRSGDFDLKEASEFLQKTTKLFDKNVGGGGVTPLSMSAIMKS</sequence>
<protein>
    <submittedName>
        <fullName evidence="1">Papain-like cysteine peptidase (DUF1796)</fullName>
    </submittedName>
</protein>
<reference evidence="1 2" key="1">
    <citation type="submission" date="2018-06" db="EMBL/GenBank/DDBJ databases">
        <authorList>
            <consortium name="Pathogen Informatics"/>
            <person name="Doyle S."/>
        </authorList>
    </citation>
    <scope>NUCLEOTIDE SEQUENCE [LARGE SCALE GENOMIC DNA]</scope>
    <source>
        <strain evidence="1 2">NCTC12264</strain>
    </source>
</reference>
<gene>
    <name evidence="1" type="ORF">NCTC12264_00032</name>
</gene>
<dbReference type="Proteomes" id="UP000254161">
    <property type="component" value="Unassembled WGS sequence"/>
</dbReference>
<proteinExistence type="predicted"/>
<evidence type="ECO:0000313" key="2">
    <source>
        <dbReference type="Proteomes" id="UP000254161"/>
    </source>
</evidence>
<dbReference type="AlphaFoldDB" id="A0A381EFR4"/>
<evidence type="ECO:0000313" key="1">
    <source>
        <dbReference type="EMBL" id="SUX25838.1"/>
    </source>
</evidence>